<reference evidence="2 3" key="1">
    <citation type="journal article" date="2018" name="Front. Plant Sci.">
        <title>Red Clover (Trifolium pratense) and Zigzag Clover (T. medium) - A Picture of Genomic Similarities and Differences.</title>
        <authorList>
            <person name="Dluhosova J."/>
            <person name="Istvanek J."/>
            <person name="Nedelnik J."/>
            <person name="Repkova J."/>
        </authorList>
    </citation>
    <scope>NUCLEOTIDE SEQUENCE [LARGE SCALE GENOMIC DNA]</scope>
    <source>
        <strain evidence="3">cv. 10/8</strain>
        <tissue evidence="2">Leaf</tissue>
    </source>
</reference>
<sequence length="96" mass="10837">MQLIMIKDVRDEYALNSTIMFIFEIGNLIPNYKPGWPDDVGLDFGVCYSRTRPKAQSLGKSSPGPSSKAYLRNSPRRLPSGQRFNILAYCNARPPE</sequence>
<evidence type="ECO:0000313" key="2">
    <source>
        <dbReference type="EMBL" id="MCI19271.1"/>
    </source>
</evidence>
<dbReference type="Proteomes" id="UP000265520">
    <property type="component" value="Unassembled WGS sequence"/>
</dbReference>
<dbReference type="AlphaFoldDB" id="A0A392Q4L8"/>
<comment type="caution">
    <text evidence="2">The sequence shown here is derived from an EMBL/GenBank/DDBJ whole genome shotgun (WGS) entry which is preliminary data.</text>
</comment>
<protein>
    <submittedName>
        <fullName evidence="2">Uncharacterized protein</fullName>
    </submittedName>
</protein>
<evidence type="ECO:0000256" key="1">
    <source>
        <dbReference type="SAM" id="MobiDB-lite"/>
    </source>
</evidence>
<feature type="region of interest" description="Disordered" evidence="1">
    <location>
        <begin position="53"/>
        <end position="79"/>
    </location>
</feature>
<accession>A0A392Q4L8</accession>
<feature type="compositionally biased region" description="Low complexity" evidence="1">
    <location>
        <begin position="59"/>
        <end position="68"/>
    </location>
</feature>
<organism evidence="2 3">
    <name type="scientific">Trifolium medium</name>
    <dbReference type="NCBI Taxonomy" id="97028"/>
    <lineage>
        <taxon>Eukaryota</taxon>
        <taxon>Viridiplantae</taxon>
        <taxon>Streptophyta</taxon>
        <taxon>Embryophyta</taxon>
        <taxon>Tracheophyta</taxon>
        <taxon>Spermatophyta</taxon>
        <taxon>Magnoliopsida</taxon>
        <taxon>eudicotyledons</taxon>
        <taxon>Gunneridae</taxon>
        <taxon>Pentapetalae</taxon>
        <taxon>rosids</taxon>
        <taxon>fabids</taxon>
        <taxon>Fabales</taxon>
        <taxon>Fabaceae</taxon>
        <taxon>Papilionoideae</taxon>
        <taxon>50 kb inversion clade</taxon>
        <taxon>NPAAA clade</taxon>
        <taxon>Hologalegina</taxon>
        <taxon>IRL clade</taxon>
        <taxon>Trifolieae</taxon>
        <taxon>Trifolium</taxon>
    </lineage>
</organism>
<name>A0A392Q4L8_9FABA</name>
<evidence type="ECO:0000313" key="3">
    <source>
        <dbReference type="Proteomes" id="UP000265520"/>
    </source>
</evidence>
<proteinExistence type="predicted"/>
<keyword evidence="3" id="KW-1185">Reference proteome</keyword>
<dbReference type="EMBL" id="LXQA010114031">
    <property type="protein sequence ID" value="MCI19271.1"/>
    <property type="molecule type" value="Genomic_DNA"/>
</dbReference>